<feature type="compositionally biased region" description="Basic and acidic residues" evidence="6">
    <location>
        <begin position="407"/>
        <end position="417"/>
    </location>
</feature>
<evidence type="ECO:0000313" key="10">
    <source>
        <dbReference type="Proteomes" id="UP000275267"/>
    </source>
</evidence>
<evidence type="ECO:0000256" key="6">
    <source>
        <dbReference type="SAM" id="MobiDB-lite"/>
    </source>
</evidence>
<dbReference type="SUPFAM" id="SSF51126">
    <property type="entry name" value="Pectin lyase-like"/>
    <property type="match status" value="1"/>
</dbReference>
<comment type="caution">
    <text evidence="9">The sequence shown here is derived from an EMBL/GenBank/DDBJ whole genome shotgun (WGS) entry which is preliminary data.</text>
</comment>
<keyword evidence="10" id="KW-1185">Reference proteome</keyword>
<dbReference type="EMBL" id="PQIB02000012">
    <property type="protein sequence ID" value="RLM78068.1"/>
    <property type="molecule type" value="Genomic_DNA"/>
</dbReference>
<comment type="pathway">
    <text evidence="1">Glycan metabolism; pectin degradation; 2-dehydro-3-deoxy-D-gluconate from pectin: step 1/5.</text>
</comment>
<dbReference type="InterPro" id="IPR011050">
    <property type="entry name" value="Pectin_lyase_fold/virulence"/>
</dbReference>
<organism evidence="9 10">
    <name type="scientific">Panicum miliaceum</name>
    <name type="common">Proso millet</name>
    <name type="synonym">Broomcorn millet</name>
    <dbReference type="NCBI Taxonomy" id="4540"/>
    <lineage>
        <taxon>Eukaryota</taxon>
        <taxon>Viridiplantae</taxon>
        <taxon>Streptophyta</taxon>
        <taxon>Embryophyta</taxon>
        <taxon>Tracheophyta</taxon>
        <taxon>Spermatophyta</taxon>
        <taxon>Magnoliopsida</taxon>
        <taxon>Liliopsida</taxon>
        <taxon>Poales</taxon>
        <taxon>Poaceae</taxon>
        <taxon>PACMAD clade</taxon>
        <taxon>Panicoideae</taxon>
        <taxon>Panicodae</taxon>
        <taxon>Paniceae</taxon>
        <taxon>Panicinae</taxon>
        <taxon>Panicum</taxon>
        <taxon>Panicum sect. Panicum</taxon>
    </lineage>
</organism>
<dbReference type="STRING" id="4540.A0A3L6QBH8"/>
<dbReference type="Gene3D" id="1.20.140.40">
    <property type="entry name" value="Invertase/pectin methylesterase inhibitor family protein"/>
    <property type="match status" value="1"/>
</dbReference>
<gene>
    <name evidence="9" type="ORF">C2845_PM12G10140</name>
</gene>
<feature type="domain" description="Pectinesterase inhibitor" evidence="8">
    <location>
        <begin position="279"/>
        <end position="377"/>
    </location>
</feature>
<keyword evidence="5" id="KW-0063">Aspartyl esterase</keyword>
<reference evidence="10" key="1">
    <citation type="journal article" date="2019" name="Nat. Commun.">
        <title>The genome of broomcorn millet.</title>
        <authorList>
            <person name="Zou C."/>
            <person name="Miki D."/>
            <person name="Li D."/>
            <person name="Tang Q."/>
            <person name="Xiao L."/>
            <person name="Rajput S."/>
            <person name="Deng P."/>
            <person name="Jia W."/>
            <person name="Huang R."/>
            <person name="Zhang M."/>
            <person name="Sun Y."/>
            <person name="Hu J."/>
            <person name="Fu X."/>
            <person name="Schnable P.S."/>
            <person name="Li F."/>
            <person name="Zhang H."/>
            <person name="Feng B."/>
            <person name="Zhu X."/>
            <person name="Liu R."/>
            <person name="Schnable J.C."/>
            <person name="Zhu J.-K."/>
            <person name="Zhang H."/>
        </authorList>
    </citation>
    <scope>NUCLEOTIDE SEQUENCE [LARGE SCALE GENOMIC DNA]</scope>
</reference>
<dbReference type="InterPro" id="IPR006501">
    <property type="entry name" value="Pectinesterase_inhib_dom"/>
</dbReference>
<dbReference type="Pfam" id="PF04043">
    <property type="entry name" value="PMEI"/>
    <property type="match status" value="1"/>
</dbReference>
<dbReference type="GO" id="GO:0030599">
    <property type="term" value="F:pectinesterase activity"/>
    <property type="evidence" value="ECO:0007669"/>
    <property type="project" value="InterPro"/>
</dbReference>
<evidence type="ECO:0000256" key="3">
    <source>
        <dbReference type="ARBA" id="ARBA00007786"/>
    </source>
</evidence>
<dbReference type="PROSITE" id="PS00800">
    <property type="entry name" value="PECTINESTERASE_1"/>
    <property type="match status" value="1"/>
</dbReference>
<feature type="compositionally biased region" description="Basic and acidic residues" evidence="6">
    <location>
        <begin position="158"/>
        <end position="172"/>
    </location>
</feature>
<dbReference type="AlphaFoldDB" id="A0A3L6QBH8"/>
<evidence type="ECO:0000259" key="7">
    <source>
        <dbReference type="Pfam" id="PF01095"/>
    </source>
</evidence>
<dbReference type="FunFam" id="2.160.20.10:FF:000001">
    <property type="entry name" value="Pectinesterase"/>
    <property type="match status" value="1"/>
</dbReference>
<dbReference type="OrthoDB" id="2019149at2759"/>
<evidence type="ECO:0000256" key="1">
    <source>
        <dbReference type="ARBA" id="ARBA00005184"/>
    </source>
</evidence>
<dbReference type="InterPro" id="IPR018040">
    <property type="entry name" value="Pectinesterase_Tyr_AS"/>
</dbReference>
<comment type="similarity">
    <text evidence="3">In the C-terminal section; belongs to the pectinesterase family.</text>
</comment>
<sequence length="760" mass="80253">MARSASCCQVYRRRAGRRNGISELAPRLVELSRALQLCCALSKMNTSHGSTKDAVRRSGFQNQKRSPAGRSTGNQHMAAWANRAGHRNHQSPGAPSHATTCSETANATWAHVFGSSPQERGTAGSLRGKARRAGTHERAATDPPCAAAPRPPDSGKPAAERGARRAFRERQAPARPEPILRWRQTPTTHPLPPPPINGRLPSTKEKAQKLTSHSLTLQCPVATALPTSSPLRSAAMGHLRDGSSPVHLALLVVPSCIALLLLAGCGGPAFALPATAAAEEPHARHERLRVALDTASARVGQALEAMAEVTPASYDDGPASTPLATMAREDCAELLEEALALLAGAGAPGAARGDALAWLSAALTNHDTCADGLAEAASAVPGGQGAGPHHAHLAAARATPQGQGRPRLQERDDEAGRGRVRLPAVAAARDRRLLLHPAASLAARADIVVAKDRTGTHATIADAVRAAPECSERRTVIHVKAGVYRENVKVGMKKTNLVFVGDGKGVTVVIGNRSVADGNYTTFRTATFAASGSGFMMRDMTVENRAGPAGRQAVALRVSADRAAVHRCHVAGYQDALYAHSNRQFYRDCDVRGTVDAVFGNAAAVLQRCTIRARAPQPGQQNTVTAQGRSEPCQRTGIILHACRLVPAPDLAARAAQTYLGRPWRPYSRVVVMESYIGDHVAPRGWLEWNASAASALGTLYYGEYMNHGPGAGVAGRVPWPGHRVINSTTEAERFTVARFIAGASWLPGTGVSFYAGLSL</sequence>
<dbReference type="InterPro" id="IPR035513">
    <property type="entry name" value="Invertase/methylesterase_inhib"/>
</dbReference>
<feature type="compositionally biased region" description="Polar residues" evidence="6">
    <location>
        <begin position="59"/>
        <end position="75"/>
    </location>
</feature>
<protein>
    <submittedName>
        <fullName evidence="9">Pectinesterase/pectinesterase inhibitor 34</fullName>
    </submittedName>
</protein>
<dbReference type="PANTHER" id="PTHR31707">
    <property type="entry name" value="PECTINESTERASE"/>
    <property type="match status" value="1"/>
</dbReference>
<dbReference type="Pfam" id="PF01095">
    <property type="entry name" value="Pectinesterase"/>
    <property type="match status" value="1"/>
</dbReference>
<accession>A0A3L6QBH8</accession>
<evidence type="ECO:0000256" key="2">
    <source>
        <dbReference type="ARBA" id="ARBA00006027"/>
    </source>
</evidence>
<feature type="region of interest" description="Disordered" evidence="6">
    <location>
        <begin position="380"/>
        <end position="417"/>
    </location>
</feature>
<comment type="similarity">
    <text evidence="2">In the N-terminal section; belongs to the PMEI family.</text>
</comment>
<dbReference type="GO" id="GO:0045490">
    <property type="term" value="P:pectin catabolic process"/>
    <property type="evidence" value="ECO:0007669"/>
    <property type="project" value="UniProtKB-UniPathway"/>
</dbReference>
<dbReference type="Gene3D" id="2.160.20.10">
    <property type="entry name" value="Single-stranded right-handed beta-helix, Pectin lyase-like"/>
    <property type="match status" value="1"/>
</dbReference>
<dbReference type="UniPathway" id="UPA00545">
    <property type="reaction ID" value="UER00823"/>
</dbReference>
<dbReference type="InterPro" id="IPR012334">
    <property type="entry name" value="Pectin_lyas_fold"/>
</dbReference>
<name>A0A3L6QBH8_PANMI</name>
<keyword evidence="4" id="KW-0378">Hydrolase</keyword>
<feature type="region of interest" description="Disordered" evidence="6">
    <location>
        <begin position="46"/>
        <end position="75"/>
    </location>
</feature>
<dbReference type="GO" id="GO:0004857">
    <property type="term" value="F:enzyme inhibitor activity"/>
    <property type="evidence" value="ECO:0007669"/>
    <property type="project" value="InterPro"/>
</dbReference>
<evidence type="ECO:0000256" key="4">
    <source>
        <dbReference type="ARBA" id="ARBA00022801"/>
    </source>
</evidence>
<dbReference type="InterPro" id="IPR000070">
    <property type="entry name" value="Pectinesterase_cat"/>
</dbReference>
<proteinExistence type="inferred from homology"/>
<feature type="domain" description="Pectinesterase catalytic" evidence="7">
    <location>
        <begin position="446"/>
        <end position="743"/>
    </location>
</feature>
<evidence type="ECO:0000259" key="8">
    <source>
        <dbReference type="Pfam" id="PF04043"/>
    </source>
</evidence>
<dbReference type="Proteomes" id="UP000275267">
    <property type="component" value="Unassembled WGS sequence"/>
</dbReference>
<feature type="region of interest" description="Disordered" evidence="6">
    <location>
        <begin position="114"/>
        <end position="211"/>
    </location>
</feature>
<dbReference type="SUPFAM" id="SSF101148">
    <property type="entry name" value="Plant invertase/pectin methylesterase inhibitor"/>
    <property type="match status" value="1"/>
</dbReference>
<evidence type="ECO:0000256" key="5">
    <source>
        <dbReference type="ARBA" id="ARBA00023085"/>
    </source>
</evidence>
<evidence type="ECO:0000313" key="9">
    <source>
        <dbReference type="EMBL" id="RLM78068.1"/>
    </source>
</evidence>
<dbReference type="GO" id="GO:0042545">
    <property type="term" value="P:cell wall modification"/>
    <property type="evidence" value="ECO:0007669"/>
    <property type="project" value="InterPro"/>
</dbReference>